<dbReference type="InterPro" id="IPR013083">
    <property type="entry name" value="Znf_RING/FYVE/PHD"/>
</dbReference>
<keyword evidence="4 8" id="KW-0863">Zinc-finger</keyword>
<dbReference type="FunFam" id="3.30.40.10:FF:000388">
    <property type="entry name" value="Putative RING zinc finger domain superfamily protein"/>
    <property type="match status" value="1"/>
</dbReference>
<dbReference type="EMBL" id="BLAL01000285">
    <property type="protein sequence ID" value="GET00547.1"/>
    <property type="molecule type" value="Genomic_DNA"/>
</dbReference>
<feature type="transmembrane region" description="Helical" evidence="9">
    <location>
        <begin position="200"/>
        <end position="223"/>
    </location>
</feature>
<evidence type="ECO:0000256" key="9">
    <source>
        <dbReference type="SAM" id="Phobius"/>
    </source>
</evidence>
<accession>A0A2Z6RAT6</accession>
<reference evidence="12 14" key="1">
    <citation type="submission" date="2017-11" db="EMBL/GenBank/DDBJ databases">
        <title>The genome of Rhizophagus clarus HR1 reveals common genetic basis of auxotrophy among arbuscular mycorrhizal fungi.</title>
        <authorList>
            <person name="Kobayashi Y."/>
        </authorList>
    </citation>
    <scope>NUCLEOTIDE SEQUENCE [LARGE SCALE GENOMIC DNA]</scope>
    <source>
        <strain evidence="12 14">HR1</strain>
    </source>
</reference>
<evidence type="ECO:0000313" key="13">
    <source>
        <dbReference type="EMBL" id="GET00547.1"/>
    </source>
</evidence>
<dbReference type="InterPro" id="IPR003137">
    <property type="entry name" value="PA_domain"/>
</dbReference>
<evidence type="ECO:0000256" key="7">
    <source>
        <dbReference type="ARBA" id="ARBA00023136"/>
    </source>
</evidence>
<dbReference type="InterPro" id="IPR051653">
    <property type="entry name" value="E3_ligase_sorting_rcpt"/>
</dbReference>
<reference evidence="13" key="2">
    <citation type="submission" date="2019-10" db="EMBL/GenBank/DDBJ databases">
        <title>Conservation and host-specific expression of non-tandemly repeated heterogenous ribosome RNA gene in arbuscular mycorrhizal fungi.</title>
        <authorList>
            <person name="Maeda T."/>
            <person name="Kobayashi Y."/>
            <person name="Nakagawa T."/>
            <person name="Ezawa T."/>
            <person name="Yamaguchi K."/>
            <person name="Bino T."/>
            <person name="Nishimoto Y."/>
            <person name="Shigenobu S."/>
            <person name="Kawaguchi M."/>
        </authorList>
    </citation>
    <scope>NUCLEOTIDE SEQUENCE</scope>
    <source>
        <strain evidence="13">HR1</strain>
    </source>
</reference>
<dbReference type="Proteomes" id="UP000247702">
    <property type="component" value="Unassembled WGS sequence"/>
</dbReference>
<evidence type="ECO:0000256" key="5">
    <source>
        <dbReference type="ARBA" id="ARBA00022833"/>
    </source>
</evidence>
<dbReference type="SMART" id="SM00744">
    <property type="entry name" value="RINGv"/>
    <property type="match status" value="1"/>
</dbReference>
<protein>
    <submittedName>
        <fullName evidence="13">Receptor homology region, transmembrane domain-and RING domain-containing protein 2-like</fullName>
    </submittedName>
</protein>
<evidence type="ECO:0000313" key="12">
    <source>
        <dbReference type="EMBL" id="GBB94759.1"/>
    </source>
</evidence>
<dbReference type="Pfam" id="PF02225">
    <property type="entry name" value="PA"/>
    <property type="match status" value="1"/>
</dbReference>
<keyword evidence="7 9" id="KW-0472">Membrane</keyword>
<feature type="signal peptide" evidence="10">
    <location>
        <begin position="1"/>
        <end position="24"/>
    </location>
</feature>
<dbReference type="AlphaFoldDB" id="A0A2Z6RAT6"/>
<keyword evidence="2 9" id="KW-0812">Transmembrane</keyword>
<dbReference type="CDD" id="cd00538">
    <property type="entry name" value="PA"/>
    <property type="match status" value="1"/>
</dbReference>
<dbReference type="SUPFAM" id="SSF57850">
    <property type="entry name" value="RING/U-box"/>
    <property type="match status" value="1"/>
</dbReference>
<dbReference type="Pfam" id="PF13639">
    <property type="entry name" value="zf-RING_2"/>
    <property type="match status" value="1"/>
</dbReference>
<comment type="caution">
    <text evidence="12">The sequence shown here is derived from an EMBL/GenBank/DDBJ whole genome shotgun (WGS) entry which is preliminary data.</text>
</comment>
<evidence type="ECO:0000256" key="3">
    <source>
        <dbReference type="ARBA" id="ARBA00022723"/>
    </source>
</evidence>
<proteinExistence type="predicted"/>
<dbReference type="OrthoDB" id="8062037at2759"/>
<organism evidence="12 14">
    <name type="scientific">Rhizophagus clarus</name>
    <dbReference type="NCBI Taxonomy" id="94130"/>
    <lineage>
        <taxon>Eukaryota</taxon>
        <taxon>Fungi</taxon>
        <taxon>Fungi incertae sedis</taxon>
        <taxon>Mucoromycota</taxon>
        <taxon>Glomeromycotina</taxon>
        <taxon>Glomeromycetes</taxon>
        <taxon>Glomerales</taxon>
        <taxon>Glomeraceae</taxon>
        <taxon>Rhizophagus</taxon>
    </lineage>
</organism>
<dbReference type="PANTHER" id="PTHR47168:SF1">
    <property type="entry name" value="OS02G0798600 PROTEIN"/>
    <property type="match status" value="1"/>
</dbReference>
<evidence type="ECO:0000313" key="14">
    <source>
        <dbReference type="Proteomes" id="UP000247702"/>
    </source>
</evidence>
<dbReference type="Proteomes" id="UP000615446">
    <property type="component" value="Unassembled WGS sequence"/>
</dbReference>
<dbReference type="CDD" id="cd16454">
    <property type="entry name" value="RING-H2_PA-TM-RING"/>
    <property type="match status" value="1"/>
</dbReference>
<feature type="chain" id="PRO_5033340476" evidence="10">
    <location>
        <begin position="25"/>
        <end position="418"/>
    </location>
</feature>
<keyword evidence="6 9" id="KW-1133">Transmembrane helix</keyword>
<evidence type="ECO:0000256" key="10">
    <source>
        <dbReference type="SAM" id="SignalP"/>
    </source>
</evidence>
<name>A0A2Z6RAT6_9GLOM</name>
<dbReference type="GO" id="GO:0016020">
    <property type="term" value="C:membrane"/>
    <property type="evidence" value="ECO:0007669"/>
    <property type="project" value="UniProtKB-SubCell"/>
</dbReference>
<keyword evidence="13" id="KW-0675">Receptor</keyword>
<keyword evidence="14" id="KW-1185">Reference proteome</keyword>
<dbReference type="InterPro" id="IPR001841">
    <property type="entry name" value="Znf_RING"/>
</dbReference>
<keyword evidence="10" id="KW-0732">Signal</keyword>
<dbReference type="PROSITE" id="PS50089">
    <property type="entry name" value="ZF_RING_2"/>
    <property type="match status" value="1"/>
</dbReference>
<dbReference type="InterPro" id="IPR011016">
    <property type="entry name" value="Znf_RING-CH"/>
</dbReference>
<dbReference type="STRING" id="94130.A0A2Z6RAT6"/>
<feature type="domain" description="RING-type" evidence="11">
    <location>
        <begin position="285"/>
        <end position="327"/>
    </location>
</feature>
<dbReference type="GO" id="GO:0008270">
    <property type="term" value="F:zinc ion binding"/>
    <property type="evidence" value="ECO:0007669"/>
    <property type="project" value="UniProtKB-KW"/>
</dbReference>
<dbReference type="Gene3D" id="3.30.40.10">
    <property type="entry name" value="Zinc/RING finger domain, C3HC4 (zinc finger)"/>
    <property type="match status" value="1"/>
</dbReference>
<evidence type="ECO:0000256" key="8">
    <source>
        <dbReference type="PROSITE-ProRule" id="PRU00175"/>
    </source>
</evidence>
<dbReference type="EMBL" id="BEXD01001569">
    <property type="protein sequence ID" value="GBB94759.1"/>
    <property type="molecule type" value="Genomic_DNA"/>
</dbReference>
<dbReference type="SMART" id="SM00184">
    <property type="entry name" value="RING"/>
    <property type="match status" value="1"/>
</dbReference>
<evidence type="ECO:0000256" key="2">
    <source>
        <dbReference type="ARBA" id="ARBA00022692"/>
    </source>
</evidence>
<comment type="subcellular location">
    <subcellularLocation>
        <location evidence="1">Membrane</location>
        <topology evidence="1">Single-pass membrane protein</topology>
    </subcellularLocation>
</comment>
<dbReference type="Gene3D" id="3.50.30.30">
    <property type="match status" value="1"/>
</dbReference>
<keyword evidence="3" id="KW-0479">Metal-binding</keyword>
<evidence type="ECO:0000256" key="1">
    <source>
        <dbReference type="ARBA" id="ARBA00004167"/>
    </source>
</evidence>
<gene>
    <name evidence="13" type="ORF">RCL2_002700000</name>
    <name evidence="12" type="ORF">RclHR1_02410005</name>
</gene>
<keyword evidence="5" id="KW-0862">Zinc</keyword>
<evidence type="ECO:0000256" key="4">
    <source>
        <dbReference type="ARBA" id="ARBA00022771"/>
    </source>
</evidence>
<dbReference type="PANTHER" id="PTHR47168">
    <property type="entry name" value="RING ZINC FINGER DOMAIN SUPERFAMILY PROTEIN-RELATED"/>
    <property type="match status" value="1"/>
</dbReference>
<evidence type="ECO:0000256" key="6">
    <source>
        <dbReference type="ARBA" id="ARBA00022989"/>
    </source>
</evidence>
<sequence>MTRFTPAKFFPLLLLFTFCATVLASPTLHQDMIYVSDTSDNINSVDVEKTPDGKPSEGVDYTEENANLQQVADTPEPSGNIKGLLYNPGDVCLGNTSQTIPSNIPKSLMNQRIALIKQSNSCSIYDQINAVQQQGVIGAVFYVDGNPPASSPSKPGIKIPVLMINSDKGAELMSKLTAATEGKMVRVTMLPSPGSFGGGWQIAIIVIGAILAASFLVSVLIHCRLYQLRRRERNLMIAQHEANVNSKLKVFTLEKSVLKTFPTKVYSKPAITSDSSKSATISEVCSICLEELVDGETLRELPCSHLYHMECVDKWLTTKSSHCPLCKQDVTPPEIAEKREKKYAHAVQIEDRLNNIYDTSNERRSTGGSSSTFSRILDMFGYGGSGRESQSRVRPTGGNLFAIQELPPVHNDNLNRIV</sequence>
<evidence type="ECO:0000259" key="11">
    <source>
        <dbReference type="PROSITE" id="PS50089"/>
    </source>
</evidence>